<dbReference type="InterPro" id="IPR029787">
    <property type="entry name" value="Nucleotide_cyclase"/>
</dbReference>
<organism evidence="5 6">
    <name type="scientific">Marinobacter vinifirmus</name>
    <dbReference type="NCBI Taxonomy" id="355591"/>
    <lineage>
        <taxon>Bacteria</taxon>
        <taxon>Pseudomonadati</taxon>
        <taxon>Pseudomonadota</taxon>
        <taxon>Gammaproteobacteria</taxon>
        <taxon>Pseudomonadales</taxon>
        <taxon>Marinobacteraceae</taxon>
        <taxon>Marinobacter</taxon>
    </lineage>
</organism>
<name>A0A7Z1DSI0_9GAMM</name>
<dbReference type="SUPFAM" id="SSF55785">
    <property type="entry name" value="PYP-like sensor domain (PAS domain)"/>
    <property type="match status" value="1"/>
</dbReference>
<feature type="transmembrane region" description="Helical" evidence="2">
    <location>
        <begin position="283"/>
        <end position="302"/>
    </location>
</feature>
<reference evidence="5 6" key="1">
    <citation type="submission" date="2017-06" db="EMBL/GenBank/DDBJ databases">
        <title>Draft genome sequence of the halophilic bacterium Marinobacter vinifirmus FB1.</title>
        <authorList>
            <person name="Stepanov V.G."/>
            <person name="Roberts D.J."/>
            <person name="Fox G.E."/>
        </authorList>
    </citation>
    <scope>NUCLEOTIDE SEQUENCE [LARGE SCALE GENOMIC DNA]</scope>
    <source>
        <strain evidence="5 6">FB1</strain>
    </source>
</reference>
<dbReference type="PANTHER" id="PTHR46663">
    <property type="entry name" value="DIGUANYLATE CYCLASE DGCT-RELATED"/>
    <property type="match status" value="1"/>
</dbReference>
<feature type="transmembrane region" description="Helical" evidence="2">
    <location>
        <begin position="12"/>
        <end position="34"/>
    </location>
</feature>
<accession>A0A7Z1DSI0</accession>
<dbReference type="FunFam" id="3.30.70.270:FF:000001">
    <property type="entry name" value="Diguanylate cyclase domain protein"/>
    <property type="match status" value="1"/>
</dbReference>
<feature type="domain" description="PAC" evidence="3">
    <location>
        <begin position="400"/>
        <end position="452"/>
    </location>
</feature>
<proteinExistence type="predicted"/>
<dbReference type="PANTHER" id="PTHR46663:SF3">
    <property type="entry name" value="SLL0267 PROTEIN"/>
    <property type="match status" value="1"/>
</dbReference>
<dbReference type="CDD" id="cd00130">
    <property type="entry name" value="PAS"/>
    <property type="match status" value="1"/>
</dbReference>
<protein>
    <submittedName>
        <fullName evidence="5">Diguanylate cyclase</fullName>
    </submittedName>
</protein>
<dbReference type="Proteomes" id="UP000216984">
    <property type="component" value="Unassembled WGS sequence"/>
</dbReference>
<evidence type="ECO:0000259" key="3">
    <source>
        <dbReference type="PROSITE" id="PS50113"/>
    </source>
</evidence>
<dbReference type="InterPro" id="IPR000700">
    <property type="entry name" value="PAS-assoc_C"/>
</dbReference>
<evidence type="ECO:0000256" key="2">
    <source>
        <dbReference type="SAM" id="Phobius"/>
    </source>
</evidence>
<dbReference type="InterPro" id="IPR043128">
    <property type="entry name" value="Rev_trsase/Diguanyl_cyclase"/>
</dbReference>
<dbReference type="AlphaFoldDB" id="A0A7Z1DSI0"/>
<dbReference type="SMART" id="SM00267">
    <property type="entry name" value="GGDEF"/>
    <property type="match status" value="1"/>
</dbReference>
<dbReference type="SMART" id="SM00086">
    <property type="entry name" value="PAC"/>
    <property type="match status" value="1"/>
</dbReference>
<dbReference type="Gene3D" id="3.30.70.270">
    <property type="match status" value="1"/>
</dbReference>
<dbReference type="InterPro" id="IPR001610">
    <property type="entry name" value="PAC"/>
</dbReference>
<dbReference type="InterPro" id="IPR052163">
    <property type="entry name" value="DGC-Regulatory_Protein"/>
</dbReference>
<dbReference type="Pfam" id="PF13426">
    <property type="entry name" value="PAS_9"/>
    <property type="match status" value="1"/>
</dbReference>
<dbReference type="Gene3D" id="3.30.450.20">
    <property type="entry name" value="PAS domain"/>
    <property type="match status" value="1"/>
</dbReference>
<keyword evidence="2" id="KW-0812">Transmembrane</keyword>
<feature type="domain" description="GGDEF" evidence="4">
    <location>
        <begin position="484"/>
        <end position="615"/>
    </location>
</feature>
<dbReference type="PROSITE" id="PS50887">
    <property type="entry name" value="GGDEF"/>
    <property type="match status" value="1"/>
</dbReference>
<keyword evidence="2" id="KW-0472">Membrane</keyword>
<evidence type="ECO:0000313" key="6">
    <source>
        <dbReference type="Proteomes" id="UP000216984"/>
    </source>
</evidence>
<dbReference type="NCBIfam" id="TIGR00229">
    <property type="entry name" value="sensory_box"/>
    <property type="match status" value="1"/>
</dbReference>
<comment type="cofactor">
    <cofactor evidence="1">
        <name>Mg(2+)</name>
        <dbReference type="ChEBI" id="CHEBI:18420"/>
    </cofactor>
</comment>
<dbReference type="PROSITE" id="PS50113">
    <property type="entry name" value="PAC"/>
    <property type="match status" value="1"/>
</dbReference>
<evidence type="ECO:0000259" key="4">
    <source>
        <dbReference type="PROSITE" id="PS50887"/>
    </source>
</evidence>
<dbReference type="InterPro" id="IPR000014">
    <property type="entry name" value="PAS"/>
</dbReference>
<gene>
    <name evidence="5" type="ORF">B9Q17_05440</name>
</gene>
<dbReference type="InterPro" id="IPR000160">
    <property type="entry name" value="GGDEF_dom"/>
</dbReference>
<dbReference type="SUPFAM" id="SSF55073">
    <property type="entry name" value="Nucleotide cyclase"/>
    <property type="match status" value="1"/>
</dbReference>
<dbReference type="CDD" id="cd01949">
    <property type="entry name" value="GGDEF"/>
    <property type="match status" value="1"/>
</dbReference>
<evidence type="ECO:0000313" key="5">
    <source>
        <dbReference type="EMBL" id="OZC35209.1"/>
    </source>
</evidence>
<dbReference type="Pfam" id="PF00990">
    <property type="entry name" value="GGDEF"/>
    <property type="match status" value="1"/>
</dbReference>
<dbReference type="GO" id="GO:0003824">
    <property type="term" value="F:catalytic activity"/>
    <property type="evidence" value="ECO:0007669"/>
    <property type="project" value="UniProtKB-ARBA"/>
</dbReference>
<comment type="caution">
    <text evidence="5">The sequence shown here is derived from an EMBL/GenBank/DDBJ whole genome shotgun (WGS) entry which is preliminary data.</text>
</comment>
<keyword evidence="2" id="KW-1133">Transmembrane helix</keyword>
<dbReference type="NCBIfam" id="TIGR00254">
    <property type="entry name" value="GGDEF"/>
    <property type="match status" value="1"/>
</dbReference>
<dbReference type="RefSeq" id="WP_094625673.1">
    <property type="nucleotide sequence ID" value="NZ_NEFY01000013.1"/>
</dbReference>
<sequence length="615" mass="67702">MDILEQKRRVITTAIIAVVLTGIVIAAIVATPLINQLHSQASRSAGNVADAKTQNIQAVLDQHQDLARQTASRSELARVMSEYVNGNLAVGVARTFSRPRLEDAANIIDNLAALIRYDASGEELVRVGPLAASLPGKITLPGGLDFRGYRLANGETSKPLLHASGAIMHDGERVGTDLLLFDLSPLQGALLTTTWSNICILDDARTRRVELDPITQMPEIFPASECLTVREHLTGDKQPRTFRLTDPDGASILAFMRPLGDYNWEVHMNSQVSEVYAQVTNDIIISIAIIALLSLVAGLVVWRSLQPLMHALVSQTSEIARSTEELRLAHQVFEHTQEAIAICKTDFTIVRANPAFLDRAQTTARELSGRNMMEFLDAGNQDRDPVGERLHRQLIAEGAWQGEVWLRHPKDEVFPNLLTVSAVRNHQGQISQYILTFSDISERVKNEKQMARLAHYDQLTGLPNRAALENYLQQAIEQARRSNGHFALMFLDLDKFKPVNDTHGHPVGDELLRVVAKRLKHCMRSGDIVGRTGGDEFVVITGPLNGDDGARHIAEKMIATLNEVFQIQGHTIGIGASVGIALYPDNGMTAEDLMREADAAMYRVKAGGRNNLAYA</sequence>
<evidence type="ECO:0000256" key="1">
    <source>
        <dbReference type="ARBA" id="ARBA00001946"/>
    </source>
</evidence>
<keyword evidence="6" id="KW-1185">Reference proteome</keyword>
<dbReference type="InterPro" id="IPR035965">
    <property type="entry name" value="PAS-like_dom_sf"/>
</dbReference>
<dbReference type="EMBL" id="NEFY01000013">
    <property type="protein sequence ID" value="OZC35209.1"/>
    <property type="molecule type" value="Genomic_DNA"/>
</dbReference>